<evidence type="ECO:0000259" key="10">
    <source>
        <dbReference type="PROSITE" id="PS50109"/>
    </source>
</evidence>
<evidence type="ECO:0000256" key="4">
    <source>
        <dbReference type="ARBA" id="ARBA00022679"/>
    </source>
</evidence>
<dbReference type="Pfam" id="PF02518">
    <property type="entry name" value="HATPase_c"/>
    <property type="match status" value="1"/>
</dbReference>
<dbReference type="AlphaFoldDB" id="A0A426V6M9"/>
<feature type="domain" description="Histidine kinase" evidence="10">
    <location>
        <begin position="322"/>
        <end position="516"/>
    </location>
</feature>
<evidence type="ECO:0000256" key="3">
    <source>
        <dbReference type="ARBA" id="ARBA00022553"/>
    </source>
</evidence>
<dbReference type="GO" id="GO:0046983">
    <property type="term" value="F:protein dimerization activity"/>
    <property type="evidence" value="ECO:0007669"/>
    <property type="project" value="InterPro"/>
</dbReference>
<dbReference type="InterPro" id="IPR007891">
    <property type="entry name" value="CHASE3"/>
</dbReference>
<dbReference type="CDD" id="cd16917">
    <property type="entry name" value="HATPase_UhpB-NarQ-NarX-like"/>
    <property type="match status" value="1"/>
</dbReference>
<dbReference type="Gene3D" id="3.30.565.10">
    <property type="entry name" value="Histidine kinase-like ATPase, C-terminal domain"/>
    <property type="match status" value="1"/>
</dbReference>
<dbReference type="PROSITE" id="PS50109">
    <property type="entry name" value="HIS_KIN"/>
    <property type="match status" value="1"/>
</dbReference>
<name>A0A426V6M9_9BURK</name>
<dbReference type="InterPro" id="IPR036890">
    <property type="entry name" value="HATPase_C_sf"/>
</dbReference>
<organism evidence="11 12">
    <name type="scientific">Aquabacterium soli</name>
    <dbReference type="NCBI Taxonomy" id="2493092"/>
    <lineage>
        <taxon>Bacteria</taxon>
        <taxon>Pseudomonadati</taxon>
        <taxon>Pseudomonadota</taxon>
        <taxon>Betaproteobacteria</taxon>
        <taxon>Burkholderiales</taxon>
        <taxon>Aquabacterium</taxon>
    </lineage>
</organism>
<keyword evidence="9" id="KW-0812">Transmembrane</keyword>
<dbReference type="Proteomes" id="UP000269265">
    <property type="component" value="Unassembled WGS sequence"/>
</dbReference>
<keyword evidence="6" id="KW-0418">Kinase</keyword>
<evidence type="ECO:0000256" key="1">
    <source>
        <dbReference type="ARBA" id="ARBA00000085"/>
    </source>
</evidence>
<keyword evidence="3" id="KW-0597">Phosphoprotein</keyword>
<dbReference type="Pfam" id="PF07730">
    <property type="entry name" value="HisKA_3"/>
    <property type="match status" value="1"/>
</dbReference>
<evidence type="ECO:0000256" key="8">
    <source>
        <dbReference type="ARBA" id="ARBA00023012"/>
    </source>
</evidence>
<protein>
    <recommendedName>
        <fullName evidence="2">histidine kinase</fullName>
        <ecNumber evidence="2">2.7.13.3</ecNumber>
    </recommendedName>
</protein>
<dbReference type="PANTHER" id="PTHR24421:SF10">
    <property type="entry name" value="NITRATE_NITRITE SENSOR PROTEIN NARQ"/>
    <property type="match status" value="1"/>
</dbReference>
<keyword evidence="5" id="KW-0547">Nucleotide-binding</keyword>
<keyword evidence="4" id="KW-0808">Transferase</keyword>
<dbReference type="CDD" id="cd19410">
    <property type="entry name" value="HK9-like_sensor"/>
    <property type="match status" value="1"/>
</dbReference>
<keyword evidence="9" id="KW-1133">Transmembrane helix</keyword>
<keyword evidence="7" id="KW-0067">ATP-binding</keyword>
<dbReference type="EMBL" id="RSED01000021">
    <property type="protein sequence ID" value="RRS02542.1"/>
    <property type="molecule type" value="Genomic_DNA"/>
</dbReference>
<evidence type="ECO:0000256" key="5">
    <source>
        <dbReference type="ARBA" id="ARBA00022741"/>
    </source>
</evidence>
<dbReference type="GO" id="GO:0016020">
    <property type="term" value="C:membrane"/>
    <property type="evidence" value="ECO:0007669"/>
    <property type="project" value="InterPro"/>
</dbReference>
<gene>
    <name evidence="11" type="ORF">EIP75_20230</name>
</gene>
<keyword evidence="9" id="KW-0472">Membrane</keyword>
<sequence length="537" mass="58305">MPLSPPAGAPFGRWQSLPSAFLHAAASWAQSGSIARGAVPGSSGYSSVPREPCLSSSPSTVPTDAHPVAWYEAVPPRVLLALVLTAVVSVLVFAVSELAFSEISINRIEGRRAIDSQAYVLRVREQLLAAESSQRGYLITQEDRYLAPYDKAMAAARSAQSSLLSTLGDQSPLRKDAVQLGALVEEKLDELNVTLHMARDRQPGMALATLHTDVGLTLMEKIAQTTRKLDEELGKQTKIRTDNLTRLFLQQRWGVGLVVFLNLAFLSILGTMMVRNFHDREQSRRRLKEHALQLETAVTERTEELSALSTYLQNNAERERSSLARDLHDEFGAILTSAKLDVAWLQGHAAAAPPPVQERLSQLSNALDEAVNLKRRVIENLRPSLLDHLGLAAAIQWHVQEACDRADIACDVSIPEDIQVPSHVAIDLFRLVQESLNNTVKYAQARLFEVGLTQEKGHYVLIMKDDGIGIAQFQADHLTHGLAGMQHRVRALQGRFNVQTAPGQGTTIEATIPVPSSGGAAGVSEASAASAVTSSGA</sequence>
<dbReference type="InterPro" id="IPR005467">
    <property type="entry name" value="His_kinase_dom"/>
</dbReference>
<evidence type="ECO:0000256" key="7">
    <source>
        <dbReference type="ARBA" id="ARBA00022840"/>
    </source>
</evidence>
<dbReference type="SUPFAM" id="SSF55874">
    <property type="entry name" value="ATPase domain of HSP90 chaperone/DNA topoisomerase II/histidine kinase"/>
    <property type="match status" value="1"/>
</dbReference>
<dbReference type="InterPro" id="IPR050482">
    <property type="entry name" value="Sensor_HK_TwoCompSys"/>
</dbReference>
<keyword evidence="12" id="KW-1185">Reference proteome</keyword>
<evidence type="ECO:0000313" key="11">
    <source>
        <dbReference type="EMBL" id="RRS02542.1"/>
    </source>
</evidence>
<dbReference type="InterPro" id="IPR003594">
    <property type="entry name" value="HATPase_dom"/>
</dbReference>
<evidence type="ECO:0000256" key="6">
    <source>
        <dbReference type="ARBA" id="ARBA00022777"/>
    </source>
</evidence>
<evidence type="ECO:0000256" key="9">
    <source>
        <dbReference type="SAM" id="Phobius"/>
    </source>
</evidence>
<keyword evidence="8" id="KW-0902">Two-component regulatory system</keyword>
<dbReference type="Pfam" id="PF05227">
    <property type="entry name" value="CHASE3"/>
    <property type="match status" value="1"/>
</dbReference>
<dbReference type="GO" id="GO:0000155">
    <property type="term" value="F:phosphorelay sensor kinase activity"/>
    <property type="evidence" value="ECO:0007669"/>
    <property type="project" value="InterPro"/>
</dbReference>
<feature type="transmembrane region" description="Helical" evidence="9">
    <location>
        <begin position="253"/>
        <end position="274"/>
    </location>
</feature>
<dbReference type="EC" id="2.7.13.3" evidence="2"/>
<dbReference type="GO" id="GO:0005524">
    <property type="term" value="F:ATP binding"/>
    <property type="evidence" value="ECO:0007669"/>
    <property type="project" value="UniProtKB-KW"/>
</dbReference>
<feature type="transmembrane region" description="Helical" evidence="9">
    <location>
        <begin position="78"/>
        <end position="100"/>
    </location>
</feature>
<accession>A0A426V6M9</accession>
<dbReference type="SMART" id="SM00387">
    <property type="entry name" value="HATPase_c"/>
    <property type="match status" value="1"/>
</dbReference>
<reference evidence="11 12" key="1">
    <citation type="submission" date="2018-12" db="EMBL/GenBank/DDBJ databases">
        <title>The whole draft genome of Aquabacterium sp. SJQ9.</title>
        <authorList>
            <person name="Sun L."/>
            <person name="Gao X."/>
            <person name="Chen W."/>
            <person name="Huang K."/>
        </authorList>
    </citation>
    <scope>NUCLEOTIDE SEQUENCE [LARGE SCALE GENOMIC DNA]</scope>
    <source>
        <strain evidence="11 12">SJQ9</strain>
    </source>
</reference>
<evidence type="ECO:0000313" key="12">
    <source>
        <dbReference type="Proteomes" id="UP000269265"/>
    </source>
</evidence>
<comment type="catalytic activity">
    <reaction evidence="1">
        <text>ATP + protein L-histidine = ADP + protein N-phospho-L-histidine.</text>
        <dbReference type="EC" id="2.7.13.3"/>
    </reaction>
</comment>
<dbReference type="PANTHER" id="PTHR24421">
    <property type="entry name" value="NITRATE/NITRITE SENSOR PROTEIN NARX-RELATED"/>
    <property type="match status" value="1"/>
</dbReference>
<dbReference type="Gene3D" id="1.20.5.1930">
    <property type="match status" value="1"/>
</dbReference>
<proteinExistence type="predicted"/>
<dbReference type="InterPro" id="IPR011712">
    <property type="entry name" value="Sig_transdc_His_kin_sub3_dim/P"/>
</dbReference>
<evidence type="ECO:0000256" key="2">
    <source>
        <dbReference type="ARBA" id="ARBA00012438"/>
    </source>
</evidence>
<comment type="caution">
    <text evidence="11">The sequence shown here is derived from an EMBL/GenBank/DDBJ whole genome shotgun (WGS) entry which is preliminary data.</text>
</comment>